<proteinExistence type="predicted"/>
<feature type="non-terminal residue" evidence="1">
    <location>
        <position position="125"/>
    </location>
</feature>
<protein>
    <submittedName>
        <fullName evidence="1">Aminodeoxychorismate lyase</fullName>
        <ecNumber evidence="1">4.1.3.38</ecNumber>
    </submittedName>
</protein>
<dbReference type="Proteomes" id="UP001150603">
    <property type="component" value="Unassembled WGS sequence"/>
</dbReference>
<accession>A0ACC1J3Y0</accession>
<keyword evidence="2" id="KW-1185">Reference proteome</keyword>
<organism evidence="1 2">
    <name type="scientific">Linderina macrospora</name>
    <dbReference type="NCBI Taxonomy" id="4868"/>
    <lineage>
        <taxon>Eukaryota</taxon>
        <taxon>Fungi</taxon>
        <taxon>Fungi incertae sedis</taxon>
        <taxon>Zoopagomycota</taxon>
        <taxon>Kickxellomycotina</taxon>
        <taxon>Kickxellomycetes</taxon>
        <taxon>Kickxellales</taxon>
        <taxon>Kickxellaceae</taxon>
        <taxon>Linderina</taxon>
    </lineage>
</organism>
<keyword evidence="1" id="KW-0456">Lyase</keyword>
<comment type="caution">
    <text evidence="1">The sequence shown here is derived from an EMBL/GenBank/DDBJ whole genome shotgun (WGS) entry which is preliminary data.</text>
</comment>
<evidence type="ECO:0000313" key="2">
    <source>
        <dbReference type="Proteomes" id="UP001150603"/>
    </source>
</evidence>
<name>A0ACC1J3Y0_9FUNG</name>
<gene>
    <name evidence="1" type="primary">ABZ2</name>
    <name evidence="1" type="ORF">FBU59_005011</name>
</gene>
<dbReference type="EMBL" id="JANBPW010003831">
    <property type="protein sequence ID" value="KAJ1936571.1"/>
    <property type="molecule type" value="Genomic_DNA"/>
</dbReference>
<reference evidence="1" key="1">
    <citation type="submission" date="2022-07" db="EMBL/GenBank/DDBJ databases">
        <title>Phylogenomic reconstructions and comparative analyses of Kickxellomycotina fungi.</title>
        <authorList>
            <person name="Reynolds N.K."/>
            <person name="Stajich J.E."/>
            <person name="Barry K."/>
            <person name="Grigoriev I.V."/>
            <person name="Crous P."/>
            <person name="Smith M.E."/>
        </authorList>
    </citation>
    <scope>NUCLEOTIDE SEQUENCE</scope>
    <source>
        <strain evidence="1">NRRL 5244</strain>
    </source>
</reference>
<evidence type="ECO:0000313" key="1">
    <source>
        <dbReference type="EMBL" id="KAJ1936571.1"/>
    </source>
</evidence>
<dbReference type="EC" id="4.1.3.38" evidence="1"/>
<sequence length="125" mass="13287">MLLDHSGSLEVQVTVEPQPTSSAQTPPPLLVLDSEPTADTHSVFVQCKTTHRQIYERAQSRIPKSLPSGTQVLLFNHDGLVTEGNIANVAVSVPVGGKLQLVTPKLDAGLLAGTVRSQLIETGKI</sequence>